<dbReference type="EMBL" id="BSNV01000004">
    <property type="protein sequence ID" value="GLQ65423.1"/>
    <property type="molecule type" value="Genomic_DNA"/>
</dbReference>
<proteinExistence type="predicted"/>
<keyword evidence="2" id="KW-1185">Reference proteome</keyword>
<protein>
    <recommendedName>
        <fullName evidence="3">Glycosyl transferase family 2</fullName>
    </recommendedName>
</protein>
<dbReference type="Proteomes" id="UP001156629">
    <property type="component" value="Unassembled WGS sequence"/>
</dbReference>
<dbReference type="Pfam" id="PF13704">
    <property type="entry name" value="Glyco_tranf_2_4"/>
    <property type="match status" value="1"/>
</dbReference>
<evidence type="ECO:0008006" key="3">
    <source>
        <dbReference type="Google" id="ProtNLM"/>
    </source>
</evidence>
<name>A0ABQ5WPF6_9PROT</name>
<evidence type="ECO:0000313" key="1">
    <source>
        <dbReference type="EMBL" id="GLQ65423.1"/>
    </source>
</evidence>
<sequence>MVEQGNHNPLVGGSNPSTATILFPKNSFFLTHTLLREVISCNLRDMIKKPLAVVTMIYNEPEHLQVWRRHYGAQAGESACYVIDHGSDDGCTAHLGQVNVVRIPRSPQDDERRTRAIGKFCDSLLEWYDSVIYTDVDEILLADPAFVPSLTEFALLNRSPVVTATGFDVIHRPDEEGPFDYSRPVSLQRRHLRFSSAMCKPVLTRIPITWAPGFHCCEEAVPSLSAPLFLFHLRYADLGSGLARLERTRRQPWVSEDVGRHQRLDNTDWENMLLGMAGLPRTESTLDHRDERLMQWRQQVEDSTQTRLNDLYRLDLHLSGTELWRLPDRFVGRV</sequence>
<gene>
    <name evidence="1" type="ORF">GCM10007870_10070</name>
</gene>
<reference evidence="2" key="1">
    <citation type="journal article" date="2019" name="Int. J. Syst. Evol. Microbiol.">
        <title>The Global Catalogue of Microorganisms (GCM) 10K type strain sequencing project: providing services to taxonomists for standard genome sequencing and annotation.</title>
        <authorList>
            <consortium name="The Broad Institute Genomics Platform"/>
            <consortium name="The Broad Institute Genome Sequencing Center for Infectious Disease"/>
            <person name="Wu L."/>
            <person name="Ma J."/>
        </authorList>
    </citation>
    <scope>NUCLEOTIDE SEQUENCE [LARGE SCALE GENOMIC DNA]</scope>
    <source>
        <strain evidence="2">NBRC 3266</strain>
    </source>
</reference>
<comment type="caution">
    <text evidence="1">The sequence shown here is derived from an EMBL/GenBank/DDBJ whole genome shotgun (WGS) entry which is preliminary data.</text>
</comment>
<accession>A0ABQ5WPF6</accession>
<evidence type="ECO:0000313" key="2">
    <source>
        <dbReference type="Proteomes" id="UP001156629"/>
    </source>
</evidence>
<organism evidence="1 2">
    <name type="scientific">Gluconobacter kondonii</name>
    <dbReference type="NCBI Taxonomy" id="941463"/>
    <lineage>
        <taxon>Bacteria</taxon>
        <taxon>Pseudomonadati</taxon>
        <taxon>Pseudomonadota</taxon>
        <taxon>Alphaproteobacteria</taxon>
        <taxon>Acetobacterales</taxon>
        <taxon>Acetobacteraceae</taxon>
        <taxon>Gluconobacter</taxon>
    </lineage>
</organism>